<dbReference type="AlphaFoldDB" id="A0A9W6CXV5"/>
<dbReference type="SUPFAM" id="SSF81886">
    <property type="entry name" value="Helical scaffold and wing domains of SecA"/>
    <property type="match status" value="1"/>
</dbReference>
<dbReference type="GO" id="GO:0065002">
    <property type="term" value="P:intracellular protein transmembrane transport"/>
    <property type="evidence" value="ECO:0007669"/>
    <property type="project" value="UniProtKB-UniRule"/>
</dbReference>
<keyword evidence="14 15" id="KW-0472">Membrane</keyword>
<dbReference type="GO" id="GO:0046872">
    <property type="term" value="F:metal ion binding"/>
    <property type="evidence" value="ECO:0007669"/>
    <property type="project" value="UniProtKB-KW"/>
</dbReference>
<evidence type="ECO:0000256" key="5">
    <source>
        <dbReference type="ARBA" id="ARBA00022490"/>
    </source>
</evidence>
<dbReference type="PROSITE" id="PS01312">
    <property type="entry name" value="SECA"/>
    <property type="match status" value="1"/>
</dbReference>
<comment type="caution">
    <text evidence="21">The sequence shown here is derived from an EMBL/GenBank/DDBJ whole genome shotgun (WGS) entry which is preliminary data.</text>
</comment>
<dbReference type="InterPro" id="IPR011130">
    <property type="entry name" value="SecA_preprotein_X-link_dom"/>
</dbReference>
<dbReference type="Proteomes" id="UP001144372">
    <property type="component" value="Unassembled WGS sequence"/>
</dbReference>
<dbReference type="PROSITE" id="PS51194">
    <property type="entry name" value="HELICASE_CTER"/>
    <property type="match status" value="1"/>
</dbReference>
<evidence type="ECO:0000259" key="18">
    <source>
        <dbReference type="PROSITE" id="PS51192"/>
    </source>
</evidence>
<dbReference type="InterPro" id="IPR036670">
    <property type="entry name" value="SecA_X-link_sf"/>
</dbReference>
<keyword evidence="22" id="KW-1185">Reference proteome</keyword>
<feature type="binding site" evidence="15">
    <location>
        <position position="494"/>
    </location>
    <ligand>
        <name>ATP</name>
        <dbReference type="ChEBI" id="CHEBI:30616"/>
    </ligand>
</feature>
<dbReference type="PANTHER" id="PTHR30612:SF0">
    <property type="entry name" value="CHLOROPLAST PROTEIN-TRANSPORTING ATPASE"/>
    <property type="match status" value="1"/>
</dbReference>
<dbReference type="FunFam" id="3.40.50.300:FF:000334">
    <property type="entry name" value="Protein translocase subunit SecA"/>
    <property type="match status" value="1"/>
</dbReference>
<keyword evidence="7" id="KW-0479">Metal-binding</keyword>
<evidence type="ECO:0000313" key="21">
    <source>
        <dbReference type="EMBL" id="GLI33826.1"/>
    </source>
</evidence>
<sequence length="841" mass="95911">MINALLKKIFGSQNDRNLKRIAPLVDEINLLEPGIRRLSDDGLKAKTPEFRQRLENGETLDDLLPEAFAVVREASIRTLGMRPFDAQMIGGIVLHQGKIAEMKTGEGKTLVATMPVYLNALTGKGVHLVTVNDYLARRDSEWMGKIYRFLGLSVGCIVHGLDDRERKEAYNADVTYGTNNEFGFDYLRDNMKFRIEDMVQRELHYAIVDEVDSILIDEARTPLIISGPAEKSTELYYNVNRIIPGLKEGEHYTKEEKSRTVSLTEEGVARAEKLLNIDNLYDPRNIDSLHHVQQALRAHVLFKRDVDYIVKDGQVIIVDEFTGRLMPGRRYSEGLHQALEAKEGVKIENENQTLATITFQNYFRMFEKLAGMTGTADTEAAEFDKIYKLEVVVIPTHRKMIRIDHPDCIYRTEREKFRAAAREIKELHAAGRPVLVGTVSIEKSEKLSEMLKRQGVPHLVLNAKHHEKEAEIVSRAGQRGAVTISTNMAGRGTDIVLGPGVAELGGLHILGTERHESRRIDNQLRGRAGRQGDPGSSRFYLSLEDDLMRIFAAERLSGLMQRIGMDEDEPIEHRLISKAIENAQSRVEAQNFSIRKQLIEYDDVMNQQREIIYRQRREALQGGNLKPVIMDMVEDLLDGLVAECSDEKTYAEDWDLDKINGEMLKLFAIQTRLTEDSLGESNQEDLRQLLRQRIEERYTAREKEFGESVMRDLESYILLQTVDSLWKDHLLNMDHLKEGIGLRGYGQQDPLVAYKREGHALFDEMIERVKEETVRLLFHIQIQREEQVQQLRKEQEDQPMFFGPADGGGSRPPVVRKDAKVGRNDPCPCGSGKKYKKCCGK</sequence>
<keyword evidence="6" id="KW-0997">Cell inner membrane</keyword>
<feature type="binding site" evidence="15">
    <location>
        <position position="87"/>
    </location>
    <ligand>
        <name>ATP</name>
        <dbReference type="ChEBI" id="CHEBI:30616"/>
    </ligand>
</feature>
<keyword evidence="11 15" id="KW-0653">Protein transport</keyword>
<dbReference type="GO" id="GO:0008564">
    <property type="term" value="F:protein-exporting ATPase activity"/>
    <property type="evidence" value="ECO:0007669"/>
    <property type="project" value="UniProtKB-EC"/>
</dbReference>
<dbReference type="Gene3D" id="3.90.1440.10">
    <property type="entry name" value="SecA, preprotein cross-linking domain"/>
    <property type="match status" value="1"/>
</dbReference>
<evidence type="ECO:0000256" key="1">
    <source>
        <dbReference type="ARBA" id="ARBA00001947"/>
    </source>
</evidence>
<evidence type="ECO:0000256" key="13">
    <source>
        <dbReference type="ARBA" id="ARBA00023010"/>
    </source>
</evidence>
<name>A0A9W6CXV5_9BACT</name>
<dbReference type="EMBL" id="BSDR01000001">
    <property type="protein sequence ID" value="GLI33826.1"/>
    <property type="molecule type" value="Genomic_DNA"/>
</dbReference>
<keyword evidence="4 15" id="KW-1003">Cell membrane</keyword>
<dbReference type="InterPro" id="IPR011115">
    <property type="entry name" value="SecA_DEAD"/>
</dbReference>
<dbReference type="Pfam" id="PF01043">
    <property type="entry name" value="SecA_PP_bind"/>
    <property type="match status" value="1"/>
</dbReference>
<feature type="binding site" evidence="15">
    <location>
        <begin position="105"/>
        <end position="109"/>
    </location>
    <ligand>
        <name>ATP</name>
        <dbReference type="ChEBI" id="CHEBI:30616"/>
    </ligand>
</feature>
<dbReference type="RefSeq" id="WP_281793045.1">
    <property type="nucleotide sequence ID" value="NZ_BSDR01000001.1"/>
</dbReference>
<dbReference type="GO" id="GO:0005886">
    <property type="term" value="C:plasma membrane"/>
    <property type="evidence" value="ECO:0007669"/>
    <property type="project" value="UniProtKB-SubCell"/>
</dbReference>
<dbReference type="PROSITE" id="PS51192">
    <property type="entry name" value="HELICASE_ATP_BIND_1"/>
    <property type="match status" value="1"/>
</dbReference>
<evidence type="ECO:0000256" key="16">
    <source>
        <dbReference type="RuleBase" id="RU003874"/>
    </source>
</evidence>
<evidence type="ECO:0000256" key="7">
    <source>
        <dbReference type="ARBA" id="ARBA00022723"/>
    </source>
</evidence>
<feature type="domain" description="SecA family profile" evidence="20">
    <location>
        <begin position="3"/>
        <end position="572"/>
    </location>
</feature>
<dbReference type="NCBIfam" id="NF009538">
    <property type="entry name" value="PRK12904.1"/>
    <property type="match status" value="1"/>
</dbReference>
<comment type="function">
    <text evidence="15">Part of the Sec protein translocase complex. Interacts with the SecYEG preprotein conducting channel. Has a central role in coupling the hydrolysis of ATP to the transfer of proteins into and across the cell membrane, serving as an ATP-driven molecular motor driving the stepwise translocation of polypeptide chains across the membrane.</text>
</comment>
<keyword evidence="5 15" id="KW-0963">Cytoplasm</keyword>
<proteinExistence type="inferred from homology"/>
<dbReference type="FunFam" id="1.10.3060.10:FF:000003">
    <property type="entry name" value="Protein translocase subunit SecA"/>
    <property type="match status" value="1"/>
</dbReference>
<keyword evidence="8 15" id="KW-0547">Nucleotide-binding</keyword>
<comment type="similarity">
    <text evidence="2 15 16">Belongs to the SecA family.</text>
</comment>
<comment type="subcellular location">
    <subcellularLocation>
        <location evidence="15">Cell membrane</location>
        <topology evidence="15">Peripheral membrane protein</topology>
        <orientation evidence="15">Cytoplasmic side</orientation>
    </subcellularLocation>
    <subcellularLocation>
        <location evidence="15">Cytoplasm</location>
    </subcellularLocation>
    <text evidence="15">Distribution is 50-50.</text>
</comment>
<dbReference type="GO" id="GO:0006605">
    <property type="term" value="P:protein targeting"/>
    <property type="evidence" value="ECO:0007669"/>
    <property type="project" value="UniProtKB-UniRule"/>
</dbReference>
<evidence type="ECO:0000256" key="3">
    <source>
        <dbReference type="ARBA" id="ARBA00022448"/>
    </source>
</evidence>
<dbReference type="SUPFAM" id="SSF81767">
    <property type="entry name" value="Pre-protein crosslinking domain of SecA"/>
    <property type="match status" value="1"/>
</dbReference>
<dbReference type="InterPro" id="IPR044722">
    <property type="entry name" value="SecA_SF2_C"/>
</dbReference>
<feature type="domain" description="Helicase ATP-binding" evidence="18">
    <location>
        <begin position="89"/>
        <end position="247"/>
    </location>
</feature>
<dbReference type="Pfam" id="PF21090">
    <property type="entry name" value="P-loop_SecA"/>
    <property type="match status" value="2"/>
</dbReference>
<dbReference type="SUPFAM" id="SSF52540">
    <property type="entry name" value="P-loop containing nucleoside triphosphate hydrolases"/>
    <property type="match status" value="2"/>
</dbReference>
<evidence type="ECO:0000256" key="4">
    <source>
        <dbReference type="ARBA" id="ARBA00022475"/>
    </source>
</evidence>
<dbReference type="InterPro" id="IPR014001">
    <property type="entry name" value="Helicase_ATP-bd"/>
</dbReference>
<dbReference type="CDD" id="cd17928">
    <property type="entry name" value="DEXDc_SecA"/>
    <property type="match status" value="1"/>
</dbReference>
<evidence type="ECO:0000256" key="12">
    <source>
        <dbReference type="ARBA" id="ARBA00022967"/>
    </source>
</evidence>
<dbReference type="PANTHER" id="PTHR30612">
    <property type="entry name" value="SECA INNER MEMBRANE COMPONENT OF SEC PROTEIN SECRETION SYSTEM"/>
    <property type="match status" value="1"/>
</dbReference>
<dbReference type="Pfam" id="PF07516">
    <property type="entry name" value="SecA_SW"/>
    <property type="match status" value="1"/>
</dbReference>
<keyword evidence="3 15" id="KW-0813">Transport</keyword>
<comment type="catalytic activity">
    <reaction evidence="15">
        <text>ATP + H2O + cellular proteinSide 1 = ADP + phosphate + cellular proteinSide 2.</text>
        <dbReference type="EC" id="7.4.2.8"/>
    </reaction>
</comment>
<keyword evidence="12 15" id="KW-1278">Translocase</keyword>
<keyword evidence="13 15" id="KW-0811">Translocation</keyword>
<dbReference type="InterPro" id="IPR001650">
    <property type="entry name" value="Helicase_C-like"/>
</dbReference>
<dbReference type="FunFam" id="3.90.1440.10:FF:000001">
    <property type="entry name" value="Preprotein translocase subunit SecA"/>
    <property type="match status" value="1"/>
</dbReference>
<evidence type="ECO:0000256" key="2">
    <source>
        <dbReference type="ARBA" id="ARBA00007650"/>
    </source>
</evidence>
<comment type="subunit">
    <text evidence="15">Monomer and homodimer. Part of the essential Sec protein translocation apparatus which comprises SecA, SecYEG and auxiliary proteins SecDF. Other proteins may also be involved.</text>
</comment>
<dbReference type="PRINTS" id="PR00906">
    <property type="entry name" value="SECA"/>
</dbReference>
<dbReference type="NCBIfam" id="TIGR00963">
    <property type="entry name" value="secA"/>
    <property type="match status" value="1"/>
</dbReference>
<dbReference type="NCBIfam" id="NF006630">
    <property type="entry name" value="PRK09200.1"/>
    <property type="match status" value="1"/>
</dbReference>
<evidence type="ECO:0000256" key="6">
    <source>
        <dbReference type="ARBA" id="ARBA00022519"/>
    </source>
</evidence>
<dbReference type="GO" id="GO:0017038">
    <property type="term" value="P:protein import"/>
    <property type="evidence" value="ECO:0007669"/>
    <property type="project" value="InterPro"/>
</dbReference>
<dbReference type="SMART" id="SM00958">
    <property type="entry name" value="SecA_PP_bind"/>
    <property type="match status" value="1"/>
</dbReference>
<evidence type="ECO:0000256" key="14">
    <source>
        <dbReference type="ARBA" id="ARBA00023136"/>
    </source>
</evidence>
<dbReference type="InterPro" id="IPR027417">
    <property type="entry name" value="P-loop_NTPase"/>
</dbReference>
<feature type="domain" description="Helicase C-terminal" evidence="19">
    <location>
        <begin position="416"/>
        <end position="571"/>
    </location>
</feature>
<dbReference type="InterPro" id="IPR036266">
    <property type="entry name" value="SecA_Wing/Scaffold_sf"/>
</dbReference>
<reference evidence="21" key="1">
    <citation type="submission" date="2022-12" db="EMBL/GenBank/DDBJ databases">
        <title>Reference genome sequencing for broad-spectrum identification of bacterial and archaeal isolates by mass spectrometry.</title>
        <authorList>
            <person name="Sekiguchi Y."/>
            <person name="Tourlousse D.M."/>
        </authorList>
    </citation>
    <scope>NUCLEOTIDE SEQUENCE</scope>
    <source>
        <strain evidence="21">ASRB1</strain>
    </source>
</reference>
<evidence type="ECO:0000259" key="19">
    <source>
        <dbReference type="PROSITE" id="PS51194"/>
    </source>
</evidence>
<accession>A0A9W6CXV5</accession>
<dbReference type="FunFam" id="3.40.50.300:FF:000429">
    <property type="entry name" value="Preprotein translocase subunit SecA"/>
    <property type="match status" value="1"/>
</dbReference>
<protein>
    <recommendedName>
        <fullName evidence="15 16">Protein translocase subunit SecA</fullName>
        <ecNumber evidence="15">7.4.2.8</ecNumber>
    </recommendedName>
</protein>
<evidence type="ECO:0000259" key="20">
    <source>
        <dbReference type="PROSITE" id="PS51196"/>
    </source>
</evidence>
<dbReference type="GO" id="GO:0031522">
    <property type="term" value="C:cell envelope Sec protein transport complex"/>
    <property type="evidence" value="ECO:0007669"/>
    <property type="project" value="TreeGrafter"/>
</dbReference>
<feature type="region of interest" description="Disordered" evidence="17">
    <location>
        <begin position="801"/>
        <end position="833"/>
    </location>
</feature>
<evidence type="ECO:0000256" key="9">
    <source>
        <dbReference type="ARBA" id="ARBA00022833"/>
    </source>
</evidence>
<dbReference type="Gene3D" id="1.10.3060.10">
    <property type="entry name" value="Helical scaffold and wing domains of SecA"/>
    <property type="match status" value="1"/>
</dbReference>
<dbReference type="PROSITE" id="PS51196">
    <property type="entry name" value="SECA_MOTOR_DEAD"/>
    <property type="match status" value="1"/>
</dbReference>
<dbReference type="GO" id="GO:0005829">
    <property type="term" value="C:cytosol"/>
    <property type="evidence" value="ECO:0007669"/>
    <property type="project" value="TreeGrafter"/>
</dbReference>
<dbReference type="SMART" id="SM00957">
    <property type="entry name" value="SecA_DEAD"/>
    <property type="match status" value="1"/>
</dbReference>
<dbReference type="CDD" id="cd18803">
    <property type="entry name" value="SF2_C_secA"/>
    <property type="match status" value="1"/>
</dbReference>
<dbReference type="Pfam" id="PF07517">
    <property type="entry name" value="SecA_DEAD"/>
    <property type="match status" value="1"/>
</dbReference>
<dbReference type="HAMAP" id="MF_01382">
    <property type="entry name" value="SecA"/>
    <property type="match status" value="1"/>
</dbReference>
<evidence type="ECO:0000256" key="10">
    <source>
        <dbReference type="ARBA" id="ARBA00022840"/>
    </source>
</evidence>
<evidence type="ECO:0000256" key="17">
    <source>
        <dbReference type="SAM" id="MobiDB-lite"/>
    </source>
</evidence>
<dbReference type="InterPro" id="IPR014018">
    <property type="entry name" value="SecA_motor_DEAD"/>
</dbReference>
<organism evidence="21 22">
    <name type="scientific">Desulforhabdus amnigena</name>
    <dbReference type="NCBI Taxonomy" id="40218"/>
    <lineage>
        <taxon>Bacteria</taxon>
        <taxon>Pseudomonadati</taxon>
        <taxon>Thermodesulfobacteriota</taxon>
        <taxon>Syntrophobacteria</taxon>
        <taxon>Syntrophobacterales</taxon>
        <taxon>Syntrophobacteraceae</taxon>
        <taxon>Desulforhabdus</taxon>
    </lineage>
</organism>
<dbReference type="InterPro" id="IPR000185">
    <property type="entry name" value="SecA"/>
</dbReference>
<dbReference type="GO" id="GO:0043952">
    <property type="term" value="P:protein transport by the Sec complex"/>
    <property type="evidence" value="ECO:0007669"/>
    <property type="project" value="TreeGrafter"/>
</dbReference>
<keyword evidence="9" id="KW-0862">Zinc</keyword>
<dbReference type="InterPro" id="IPR011116">
    <property type="entry name" value="SecA_Wing/Scaffold"/>
</dbReference>
<evidence type="ECO:0000256" key="11">
    <source>
        <dbReference type="ARBA" id="ARBA00022927"/>
    </source>
</evidence>
<evidence type="ECO:0000313" key="22">
    <source>
        <dbReference type="Proteomes" id="UP001144372"/>
    </source>
</evidence>
<dbReference type="EC" id="7.4.2.8" evidence="15"/>
<dbReference type="GO" id="GO:0005524">
    <property type="term" value="F:ATP binding"/>
    <property type="evidence" value="ECO:0007669"/>
    <property type="project" value="UniProtKB-UniRule"/>
</dbReference>
<keyword evidence="10 15" id="KW-0067">ATP-binding</keyword>
<comment type="cofactor">
    <cofactor evidence="1">
        <name>Zn(2+)</name>
        <dbReference type="ChEBI" id="CHEBI:29105"/>
    </cofactor>
</comment>
<dbReference type="Gene3D" id="3.40.50.300">
    <property type="entry name" value="P-loop containing nucleotide triphosphate hydrolases"/>
    <property type="match status" value="3"/>
</dbReference>
<gene>
    <name evidence="15 21" type="primary">secA</name>
    <name evidence="21" type="ORF">DAMNIGENAA_12590</name>
</gene>
<evidence type="ECO:0000256" key="8">
    <source>
        <dbReference type="ARBA" id="ARBA00022741"/>
    </source>
</evidence>
<evidence type="ECO:0000256" key="15">
    <source>
        <dbReference type="HAMAP-Rule" id="MF_01382"/>
    </source>
</evidence>
<dbReference type="InterPro" id="IPR004027">
    <property type="entry name" value="SEC_C_motif"/>
</dbReference>
<dbReference type="Pfam" id="PF02810">
    <property type="entry name" value="SEC-C"/>
    <property type="match status" value="1"/>
</dbReference>
<dbReference type="InterPro" id="IPR020937">
    <property type="entry name" value="SecA_CS"/>
</dbReference>